<evidence type="ECO:0000256" key="2">
    <source>
        <dbReference type="SAM" id="Phobius"/>
    </source>
</evidence>
<organism evidence="3 4">
    <name type="scientific">Mumia flava</name>
    <dbReference type="NCBI Taxonomy" id="1348852"/>
    <lineage>
        <taxon>Bacteria</taxon>
        <taxon>Bacillati</taxon>
        <taxon>Actinomycetota</taxon>
        <taxon>Actinomycetes</taxon>
        <taxon>Propionibacteriales</taxon>
        <taxon>Nocardioidaceae</taxon>
        <taxon>Mumia</taxon>
    </lineage>
</organism>
<keyword evidence="2" id="KW-0472">Membrane</keyword>
<dbReference type="InterPro" id="IPR019051">
    <property type="entry name" value="Trp_biosyn_TM_oprn/chp"/>
</dbReference>
<feature type="compositionally biased region" description="Basic and acidic residues" evidence="1">
    <location>
        <begin position="179"/>
        <end position="192"/>
    </location>
</feature>
<dbReference type="Pfam" id="PF09534">
    <property type="entry name" value="Trp_oprn_chp"/>
    <property type="match status" value="1"/>
</dbReference>
<protein>
    <submittedName>
        <fullName evidence="3">Putative membrane protein (TIGR02234 family)</fullName>
    </submittedName>
</protein>
<feature type="transmembrane region" description="Helical" evidence="2">
    <location>
        <begin position="78"/>
        <end position="97"/>
    </location>
</feature>
<keyword evidence="2" id="KW-0812">Transmembrane</keyword>
<sequence>MSARGYGLTVLAGTAGGAAAVFCASQPWARVTVETQGLARDVVSVSGNDAVGIVGGTGLVVAAGSVAVLASSGWVRRAVGAVVALAAVVGLVAVLSAPGGVHDALARALADSPAMAGDAAMQERLADAATATWWRWGAAAGLTVGAVAGLATVWLGAAWPSMGRRYDSIGQQRADADDDPWKALDRGEDPTV</sequence>
<dbReference type="RefSeq" id="WP_039340219.1">
    <property type="nucleotide sequence ID" value="NZ_PGEZ01000001.1"/>
</dbReference>
<evidence type="ECO:0000313" key="3">
    <source>
        <dbReference type="EMBL" id="PJJ55994.1"/>
    </source>
</evidence>
<evidence type="ECO:0000256" key="1">
    <source>
        <dbReference type="SAM" id="MobiDB-lite"/>
    </source>
</evidence>
<keyword evidence="4" id="KW-1185">Reference proteome</keyword>
<feature type="region of interest" description="Disordered" evidence="1">
    <location>
        <begin position="170"/>
        <end position="192"/>
    </location>
</feature>
<dbReference type="AlphaFoldDB" id="A0A0B2BUS7"/>
<dbReference type="OrthoDB" id="3712369at2"/>
<name>A0A0B2BUS7_9ACTN</name>
<accession>A0A0B2BUS7</accession>
<feature type="transmembrane region" description="Helical" evidence="2">
    <location>
        <begin position="50"/>
        <end position="71"/>
    </location>
</feature>
<reference evidence="3 4" key="1">
    <citation type="submission" date="2017-11" db="EMBL/GenBank/DDBJ databases">
        <title>Genomic Encyclopedia of Archaeal and Bacterial Type Strains, Phase II (KMG-II): From Individual Species to Whole Genera.</title>
        <authorList>
            <person name="Goeker M."/>
        </authorList>
    </citation>
    <scope>NUCLEOTIDE SEQUENCE [LARGE SCALE GENOMIC DNA]</scope>
    <source>
        <strain evidence="3 4">DSM 27763</strain>
    </source>
</reference>
<comment type="caution">
    <text evidence="3">The sequence shown here is derived from an EMBL/GenBank/DDBJ whole genome shotgun (WGS) entry which is preliminary data.</text>
</comment>
<dbReference type="Proteomes" id="UP000230842">
    <property type="component" value="Unassembled WGS sequence"/>
</dbReference>
<keyword evidence="2" id="KW-1133">Transmembrane helix</keyword>
<feature type="transmembrane region" description="Helical" evidence="2">
    <location>
        <begin position="133"/>
        <end position="155"/>
    </location>
</feature>
<proteinExistence type="predicted"/>
<evidence type="ECO:0000313" key="4">
    <source>
        <dbReference type="Proteomes" id="UP000230842"/>
    </source>
</evidence>
<dbReference type="EMBL" id="PGEZ01000001">
    <property type="protein sequence ID" value="PJJ55994.1"/>
    <property type="molecule type" value="Genomic_DNA"/>
</dbReference>
<gene>
    <name evidence="3" type="ORF">CLV56_0198</name>
</gene>